<name>A0ABT4DPB1_9BACL</name>
<evidence type="ECO:0000313" key="1">
    <source>
        <dbReference type="EMBL" id="MCY9519190.1"/>
    </source>
</evidence>
<evidence type="ECO:0000313" key="2">
    <source>
        <dbReference type="Proteomes" id="UP001207626"/>
    </source>
</evidence>
<organism evidence="1 2">
    <name type="scientific">Paenibacillus apiarius</name>
    <dbReference type="NCBI Taxonomy" id="46240"/>
    <lineage>
        <taxon>Bacteria</taxon>
        <taxon>Bacillati</taxon>
        <taxon>Bacillota</taxon>
        <taxon>Bacilli</taxon>
        <taxon>Bacillales</taxon>
        <taxon>Paenibacillaceae</taxon>
        <taxon>Paenibacillus</taxon>
    </lineage>
</organism>
<dbReference type="InterPro" id="IPR046929">
    <property type="entry name" value="HTH_Tnp"/>
</dbReference>
<dbReference type="RefSeq" id="WP_087433149.1">
    <property type="nucleotide sequence ID" value="NZ_JAMDLV010000064.1"/>
</dbReference>
<sequence length="82" mass="9426">MGVTRRARKVFTEEEIKQLEANPNVRHVSGKNIMYSPDFKVAAIKAYHEGQMAIEIFLKAGFNMDIIGHEKPKKMLLILRKV</sequence>
<dbReference type="Pfam" id="PF20310">
    <property type="entry name" value="HTH_Tnp_2"/>
    <property type="match status" value="1"/>
</dbReference>
<evidence type="ECO:0008006" key="3">
    <source>
        <dbReference type="Google" id="ProtNLM"/>
    </source>
</evidence>
<gene>
    <name evidence="1" type="ORF">M5X09_05770</name>
</gene>
<dbReference type="Proteomes" id="UP001207626">
    <property type="component" value="Unassembled WGS sequence"/>
</dbReference>
<keyword evidence="2" id="KW-1185">Reference proteome</keyword>
<comment type="caution">
    <text evidence="1">The sequence shown here is derived from an EMBL/GenBank/DDBJ whole genome shotgun (WGS) entry which is preliminary data.</text>
</comment>
<reference evidence="1 2" key="1">
    <citation type="submission" date="2022-05" db="EMBL/GenBank/DDBJ databases">
        <title>Genome Sequencing of Bee-Associated Microbes.</title>
        <authorList>
            <person name="Dunlap C."/>
        </authorList>
    </citation>
    <scope>NUCLEOTIDE SEQUENCE [LARGE SCALE GENOMIC DNA]</scope>
    <source>
        <strain evidence="1 2">NRRL NRS-1438</strain>
    </source>
</reference>
<protein>
    <recommendedName>
        <fullName evidence="3">Transposase</fullName>
    </recommendedName>
</protein>
<proteinExistence type="predicted"/>
<dbReference type="EMBL" id="JAMDLW010000006">
    <property type="protein sequence ID" value="MCY9519190.1"/>
    <property type="molecule type" value="Genomic_DNA"/>
</dbReference>
<accession>A0ABT4DPB1</accession>